<name>A0A8T0TRV6_PANVG</name>
<comment type="caution">
    <text evidence="2">The sequence shown here is derived from an EMBL/GenBank/DDBJ whole genome shotgun (WGS) entry which is preliminary data.</text>
</comment>
<gene>
    <name evidence="2" type="ORF">PVAP13_4KG287305</name>
</gene>
<feature type="region of interest" description="Disordered" evidence="1">
    <location>
        <begin position="1"/>
        <end position="91"/>
    </location>
</feature>
<evidence type="ECO:0000256" key="1">
    <source>
        <dbReference type="SAM" id="MobiDB-lite"/>
    </source>
</evidence>
<dbReference type="AlphaFoldDB" id="A0A8T0TRV6"/>
<sequence>MNRPARPLPHLPRQTAQLSQAPHLPVPGGAAPPCHRRSLNSTPQRRFTPRRRPPPARVSFIGGAAPRSRLSTPRSRTLAPATPLSSSRSARRHTLLPTGRSLLPAPHPPPDGASSSPEVFFPRSRSVLLRHSSRCRSGYWCRPRPVAGQPLRVPAFNATPLSAPVVVPRDRSVLPSPSILLSLPSDQVIPRWHKVPCCSYG</sequence>
<organism evidence="2 3">
    <name type="scientific">Panicum virgatum</name>
    <name type="common">Blackwell switchgrass</name>
    <dbReference type="NCBI Taxonomy" id="38727"/>
    <lineage>
        <taxon>Eukaryota</taxon>
        <taxon>Viridiplantae</taxon>
        <taxon>Streptophyta</taxon>
        <taxon>Embryophyta</taxon>
        <taxon>Tracheophyta</taxon>
        <taxon>Spermatophyta</taxon>
        <taxon>Magnoliopsida</taxon>
        <taxon>Liliopsida</taxon>
        <taxon>Poales</taxon>
        <taxon>Poaceae</taxon>
        <taxon>PACMAD clade</taxon>
        <taxon>Panicoideae</taxon>
        <taxon>Panicodae</taxon>
        <taxon>Paniceae</taxon>
        <taxon>Panicinae</taxon>
        <taxon>Panicum</taxon>
        <taxon>Panicum sect. Hiantes</taxon>
    </lineage>
</organism>
<evidence type="ECO:0000313" key="3">
    <source>
        <dbReference type="Proteomes" id="UP000823388"/>
    </source>
</evidence>
<proteinExistence type="predicted"/>
<dbReference type="EMBL" id="CM029043">
    <property type="protein sequence ID" value="KAG2612488.1"/>
    <property type="molecule type" value="Genomic_DNA"/>
</dbReference>
<reference evidence="2" key="1">
    <citation type="submission" date="2020-05" db="EMBL/GenBank/DDBJ databases">
        <title>WGS assembly of Panicum virgatum.</title>
        <authorList>
            <person name="Lovell J.T."/>
            <person name="Jenkins J."/>
            <person name="Shu S."/>
            <person name="Juenger T.E."/>
            <person name="Schmutz J."/>
        </authorList>
    </citation>
    <scope>NUCLEOTIDE SEQUENCE</scope>
    <source>
        <strain evidence="2">AP13</strain>
    </source>
</reference>
<feature type="region of interest" description="Disordered" evidence="1">
    <location>
        <begin position="98"/>
        <end position="117"/>
    </location>
</feature>
<evidence type="ECO:0000313" key="2">
    <source>
        <dbReference type="EMBL" id="KAG2612488.1"/>
    </source>
</evidence>
<protein>
    <submittedName>
        <fullName evidence="2">Uncharacterized protein</fullName>
    </submittedName>
</protein>
<dbReference type="Proteomes" id="UP000823388">
    <property type="component" value="Chromosome 4K"/>
</dbReference>
<feature type="compositionally biased region" description="Pro residues" evidence="1">
    <location>
        <begin position="1"/>
        <end position="10"/>
    </location>
</feature>
<keyword evidence="3" id="KW-1185">Reference proteome</keyword>
<accession>A0A8T0TRV6</accession>
<feature type="compositionally biased region" description="Low complexity" evidence="1">
    <location>
        <begin position="64"/>
        <end position="79"/>
    </location>
</feature>